<reference evidence="3" key="1">
    <citation type="journal article" date="2019" name="Int. J. Syst. Evol. Microbiol.">
        <title>The Global Catalogue of Microorganisms (GCM) 10K type strain sequencing project: providing services to taxonomists for standard genome sequencing and annotation.</title>
        <authorList>
            <consortium name="The Broad Institute Genomics Platform"/>
            <consortium name="The Broad Institute Genome Sequencing Center for Infectious Disease"/>
            <person name="Wu L."/>
            <person name="Ma J."/>
        </authorList>
    </citation>
    <scope>NUCLEOTIDE SEQUENCE [LARGE SCALE GENOMIC DNA]</scope>
    <source>
        <strain evidence="3">CCM 7526</strain>
    </source>
</reference>
<evidence type="ECO:0000313" key="3">
    <source>
        <dbReference type="Proteomes" id="UP001597183"/>
    </source>
</evidence>
<protein>
    <recommendedName>
        <fullName evidence="4">Peptidase MA superfamily protein</fullName>
    </recommendedName>
</protein>
<proteinExistence type="predicted"/>
<organism evidence="2 3">
    <name type="scientific">Actinoplanes sichuanensis</name>
    <dbReference type="NCBI Taxonomy" id="512349"/>
    <lineage>
        <taxon>Bacteria</taxon>
        <taxon>Bacillati</taxon>
        <taxon>Actinomycetota</taxon>
        <taxon>Actinomycetes</taxon>
        <taxon>Micromonosporales</taxon>
        <taxon>Micromonosporaceae</taxon>
        <taxon>Actinoplanes</taxon>
    </lineage>
</organism>
<accession>A0ABW4ASZ6</accession>
<evidence type="ECO:0000313" key="2">
    <source>
        <dbReference type="EMBL" id="MFD1373724.1"/>
    </source>
</evidence>
<dbReference type="PROSITE" id="PS51257">
    <property type="entry name" value="PROKAR_LIPOPROTEIN"/>
    <property type="match status" value="1"/>
</dbReference>
<dbReference type="EMBL" id="JBHTMK010000070">
    <property type="protein sequence ID" value="MFD1373724.1"/>
    <property type="molecule type" value="Genomic_DNA"/>
</dbReference>
<comment type="caution">
    <text evidence="2">The sequence shown here is derived from an EMBL/GenBank/DDBJ whole genome shotgun (WGS) entry which is preliminary data.</text>
</comment>
<evidence type="ECO:0008006" key="4">
    <source>
        <dbReference type="Google" id="ProtNLM"/>
    </source>
</evidence>
<name>A0ABW4ASZ6_9ACTN</name>
<keyword evidence="1" id="KW-0732">Signal</keyword>
<feature type="signal peptide" evidence="1">
    <location>
        <begin position="1"/>
        <end position="26"/>
    </location>
</feature>
<evidence type="ECO:0000256" key="1">
    <source>
        <dbReference type="SAM" id="SignalP"/>
    </source>
</evidence>
<keyword evidence="3" id="KW-1185">Reference proteome</keyword>
<sequence length="232" mass="24924">MPKRRWIITGVVAGLLGLAIGATAVAAPSIAAIACPQCYGLSSLGGGVYAERDDEAYQRVVSAAEQRIRGFYGERVSDARVLICATEECYRSIGGGGEKGQAFGRWALRLSPAGANETIATHELAHIELHKRLGSAYESVPDWFDEGLAVLISDDTRYLDPANGGNRCRVPYEEAAPITTVDWDTFGPAGSDRKYLLAACVVTHWVDEHGGAPGVLTMINDLRAGKRFNEVQ</sequence>
<gene>
    <name evidence="2" type="ORF">ACFQ5G_51070</name>
</gene>
<dbReference type="RefSeq" id="WP_317796686.1">
    <property type="nucleotide sequence ID" value="NZ_AP028461.1"/>
</dbReference>
<feature type="chain" id="PRO_5047502088" description="Peptidase MA superfamily protein" evidence="1">
    <location>
        <begin position="27"/>
        <end position="232"/>
    </location>
</feature>
<dbReference type="Proteomes" id="UP001597183">
    <property type="component" value="Unassembled WGS sequence"/>
</dbReference>